<evidence type="ECO:0000313" key="13">
    <source>
        <dbReference type="Proteomes" id="UP000193207"/>
    </source>
</evidence>
<gene>
    <name evidence="12" type="primary">acyI_2</name>
    <name evidence="12" type="ORF">ROH8110_01377</name>
</gene>
<evidence type="ECO:0000256" key="3">
    <source>
        <dbReference type="ARBA" id="ARBA00009381"/>
    </source>
</evidence>
<evidence type="ECO:0000256" key="4">
    <source>
        <dbReference type="ARBA" id="ARBA00022679"/>
    </source>
</evidence>
<comment type="pathway">
    <text evidence="11">Sulfur metabolism; glutathione metabolism.</text>
</comment>
<protein>
    <recommendedName>
        <fullName evidence="11">Glutathione hydrolase proenzyme</fullName>
        <ecNumber evidence="11">2.3.2.2</ecNumber>
        <ecNumber evidence="11">3.4.19.13</ecNumber>
    </recommendedName>
    <component>
        <recommendedName>
            <fullName evidence="11">Glutathione hydrolase large chain</fullName>
        </recommendedName>
    </component>
    <component>
        <recommendedName>
            <fullName evidence="11">Glutathione hydrolase small chain</fullName>
        </recommendedName>
    </component>
</protein>
<evidence type="ECO:0000256" key="10">
    <source>
        <dbReference type="PIRSR" id="PIRSR600101-2"/>
    </source>
</evidence>
<dbReference type="InterPro" id="IPR043138">
    <property type="entry name" value="GGT_lsub"/>
</dbReference>
<evidence type="ECO:0000256" key="7">
    <source>
        <dbReference type="ARBA" id="ARBA00023315"/>
    </source>
</evidence>
<name>A0A1X6YQZ6_9RHOB</name>
<dbReference type="Gene3D" id="1.10.246.130">
    <property type="match status" value="1"/>
</dbReference>
<evidence type="ECO:0000256" key="8">
    <source>
        <dbReference type="ARBA" id="ARBA00047417"/>
    </source>
</evidence>
<dbReference type="GO" id="GO:0006750">
    <property type="term" value="P:glutathione biosynthetic process"/>
    <property type="evidence" value="ECO:0007669"/>
    <property type="project" value="UniProtKB-KW"/>
</dbReference>
<keyword evidence="4 11" id="KW-0808">Transferase</keyword>
<keyword evidence="5 11" id="KW-0378">Hydrolase</keyword>
<reference evidence="12 13" key="1">
    <citation type="submission" date="2017-03" db="EMBL/GenBank/DDBJ databases">
        <authorList>
            <person name="Afonso C.L."/>
            <person name="Miller P.J."/>
            <person name="Scott M.A."/>
            <person name="Spackman E."/>
            <person name="Goraichik I."/>
            <person name="Dimitrov K.M."/>
            <person name="Suarez D.L."/>
            <person name="Swayne D.E."/>
        </authorList>
    </citation>
    <scope>NUCLEOTIDE SEQUENCE [LARGE SCALE GENOMIC DNA]</scope>
    <source>
        <strain evidence="12 13">CECT 8110</strain>
    </source>
</reference>
<dbReference type="GO" id="GO:0036374">
    <property type="term" value="F:glutathione hydrolase activity"/>
    <property type="evidence" value="ECO:0007669"/>
    <property type="project" value="UniProtKB-UniRule"/>
</dbReference>
<dbReference type="NCBIfam" id="TIGR00066">
    <property type="entry name" value="g_glut_trans"/>
    <property type="match status" value="1"/>
</dbReference>
<dbReference type="Proteomes" id="UP000193207">
    <property type="component" value="Unassembled WGS sequence"/>
</dbReference>
<dbReference type="AlphaFoldDB" id="A0A1X6YQZ6"/>
<feature type="binding site" evidence="10">
    <location>
        <position position="442"/>
    </location>
    <ligand>
        <name>L-glutamate</name>
        <dbReference type="ChEBI" id="CHEBI:29985"/>
    </ligand>
</feature>
<dbReference type="Pfam" id="PF01019">
    <property type="entry name" value="G_glu_transpept"/>
    <property type="match status" value="1"/>
</dbReference>
<dbReference type="GO" id="GO:0103068">
    <property type="term" value="F:leukotriene C4 gamma-glutamyl transferase activity"/>
    <property type="evidence" value="ECO:0007669"/>
    <property type="project" value="UniProtKB-EC"/>
</dbReference>
<dbReference type="RefSeq" id="WP_085816886.1">
    <property type="nucleotide sequence ID" value="NZ_FWFU01000001.1"/>
</dbReference>
<evidence type="ECO:0000256" key="6">
    <source>
        <dbReference type="ARBA" id="ARBA00023145"/>
    </source>
</evidence>
<accession>A0A1X6YQZ6</accession>
<comment type="catalytic activity">
    <reaction evidence="1 11">
        <text>an S-substituted glutathione + H2O = an S-substituted L-cysteinylglycine + L-glutamate</text>
        <dbReference type="Rhea" id="RHEA:59468"/>
        <dbReference type="ChEBI" id="CHEBI:15377"/>
        <dbReference type="ChEBI" id="CHEBI:29985"/>
        <dbReference type="ChEBI" id="CHEBI:90779"/>
        <dbReference type="ChEBI" id="CHEBI:143103"/>
        <dbReference type="EC" id="3.4.19.13"/>
    </reaction>
</comment>
<comment type="catalytic activity">
    <reaction evidence="8 11">
        <text>an N-terminal (5-L-glutamyl)-[peptide] + an alpha-amino acid = 5-L-glutamyl amino acid + an N-terminal L-alpha-aminoacyl-[peptide]</text>
        <dbReference type="Rhea" id="RHEA:23904"/>
        <dbReference type="Rhea" id="RHEA-COMP:9780"/>
        <dbReference type="Rhea" id="RHEA-COMP:9795"/>
        <dbReference type="ChEBI" id="CHEBI:77644"/>
        <dbReference type="ChEBI" id="CHEBI:78597"/>
        <dbReference type="ChEBI" id="CHEBI:78599"/>
        <dbReference type="ChEBI" id="CHEBI:78608"/>
        <dbReference type="EC" id="2.3.2.2"/>
    </reaction>
</comment>
<comment type="similarity">
    <text evidence="3 11">Belongs to the gamma-glutamyltransferase family.</text>
</comment>
<dbReference type="PANTHER" id="PTHR43199">
    <property type="entry name" value="GLUTATHIONE HYDROLASE"/>
    <property type="match status" value="1"/>
</dbReference>
<evidence type="ECO:0000256" key="11">
    <source>
        <dbReference type="RuleBase" id="RU368036"/>
    </source>
</evidence>
<evidence type="ECO:0000256" key="1">
    <source>
        <dbReference type="ARBA" id="ARBA00001049"/>
    </source>
</evidence>
<dbReference type="PRINTS" id="PR01210">
    <property type="entry name" value="GGTRANSPTASE"/>
</dbReference>
<comment type="subunit">
    <text evidence="11">This enzyme consists of two polypeptide chains, which are synthesized in precursor form from a single polypeptide.</text>
</comment>
<dbReference type="EMBL" id="FWFU01000001">
    <property type="protein sequence ID" value="SLN28121.1"/>
    <property type="molecule type" value="Genomic_DNA"/>
</dbReference>
<dbReference type="InterPro" id="IPR029055">
    <property type="entry name" value="Ntn_hydrolases_N"/>
</dbReference>
<dbReference type="InterPro" id="IPR043137">
    <property type="entry name" value="GGT_ssub_C"/>
</dbReference>
<dbReference type="InterPro" id="IPR051792">
    <property type="entry name" value="GGT_bact"/>
</dbReference>
<dbReference type="EC" id="3.4.19.13" evidence="11"/>
<keyword evidence="13" id="KW-1185">Reference proteome</keyword>
<keyword evidence="7 11" id="KW-0012">Acyltransferase</keyword>
<organism evidence="12 13">
    <name type="scientific">Roseovarius halotolerans</name>
    <dbReference type="NCBI Taxonomy" id="505353"/>
    <lineage>
        <taxon>Bacteria</taxon>
        <taxon>Pseudomonadati</taxon>
        <taxon>Pseudomonadota</taxon>
        <taxon>Alphaproteobacteria</taxon>
        <taxon>Rhodobacterales</taxon>
        <taxon>Roseobacteraceae</taxon>
        <taxon>Roseovarius</taxon>
    </lineage>
</organism>
<proteinExistence type="inferred from homology"/>
<keyword evidence="6 11" id="KW-0865">Zymogen</keyword>
<evidence type="ECO:0000313" key="12">
    <source>
        <dbReference type="EMBL" id="SLN28121.1"/>
    </source>
</evidence>
<dbReference type="UniPathway" id="UPA00204"/>
<dbReference type="GO" id="GO:0006751">
    <property type="term" value="P:glutathione catabolic process"/>
    <property type="evidence" value="ECO:0007669"/>
    <property type="project" value="UniProtKB-UniRule"/>
</dbReference>
<evidence type="ECO:0000256" key="9">
    <source>
        <dbReference type="PIRSR" id="PIRSR600101-1"/>
    </source>
</evidence>
<evidence type="ECO:0000256" key="5">
    <source>
        <dbReference type="ARBA" id="ARBA00022801"/>
    </source>
</evidence>
<keyword evidence="11" id="KW-0317">Glutathione biosynthesis</keyword>
<dbReference type="PANTHER" id="PTHR43199:SF1">
    <property type="entry name" value="GLUTATHIONE HYDROLASE PROENZYME"/>
    <property type="match status" value="1"/>
</dbReference>
<dbReference type="Gene3D" id="3.60.20.40">
    <property type="match status" value="1"/>
</dbReference>
<sequence>MTRDAMIVCPQPEAAEAGADILRMGGNAIDAAVACAFAQGVVDPLMCGIAGFGSMAVYRPETGKTEYLDFHARAPLAAHADMWADLVEGETRDGFGFVLKGRINDLGYQSICAPPALRAYAEAHGKYGRLPWDTVLAPAIEWAEEGYFVRPAMQTFFAEGSGMGRAATSERLGFSAEGRALYCREDGQPKATGAGIRNPDLAKTLRIIASEGADTFYSGLIAQQILADMEANDGLLTAADLEGCAAEWSAPLEGSYRGRRIVTNPPPGGGVMLLEMLNILESFDLADLGHNSPAYIALVSEAMKRATIDKDRFVGDPRFVDVPLERLTDKDYAAGLAAEIRRGERATVQRLQATDVVPRDTTHISVTDGDGNCVSMTHSLGMPSGVITPGLGFMYNGCMGVFDPRPGRTGSIAPGKSRFSAMCPTIMFDDQDPTLVLGAPGGTQIVMGVLQTILNSVDFGMPVSEAVSAPRFSSTGNAIDVSNRIPRSVTRALEADGRDVIRNPYGHTIGWVHAISLADRRIDGMADPGRDGVAYRVTPAEVMSK</sequence>
<comment type="PTM">
    <text evidence="11">Cleaved by autocatalysis into a large and a small subunit.</text>
</comment>
<comment type="catalytic activity">
    <reaction evidence="2 11">
        <text>glutathione + H2O = L-cysteinylglycine + L-glutamate</text>
        <dbReference type="Rhea" id="RHEA:28807"/>
        <dbReference type="ChEBI" id="CHEBI:15377"/>
        <dbReference type="ChEBI" id="CHEBI:29985"/>
        <dbReference type="ChEBI" id="CHEBI:57925"/>
        <dbReference type="ChEBI" id="CHEBI:61694"/>
        <dbReference type="EC" id="3.4.19.13"/>
    </reaction>
</comment>
<evidence type="ECO:0000256" key="2">
    <source>
        <dbReference type="ARBA" id="ARBA00001089"/>
    </source>
</evidence>
<dbReference type="EC" id="2.3.2.2" evidence="11"/>
<feature type="active site" description="Nucleophile" evidence="9">
    <location>
        <position position="361"/>
    </location>
</feature>
<dbReference type="SUPFAM" id="SSF56235">
    <property type="entry name" value="N-terminal nucleophile aminohydrolases (Ntn hydrolases)"/>
    <property type="match status" value="1"/>
</dbReference>
<dbReference type="OrthoDB" id="9781342at2"/>
<dbReference type="InterPro" id="IPR000101">
    <property type="entry name" value="GGT_peptidase"/>
</dbReference>